<dbReference type="AlphaFoldDB" id="A0A090KAE5"/>
<name>A0A090KAE5_9GAMM</name>
<dbReference type="GeneID" id="61296989"/>
<dbReference type="Pfam" id="PF00144">
    <property type="entry name" value="Beta-lactamase"/>
    <property type="match status" value="1"/>
</dbReference>
<dbReference type="RefSeq" id="WP_045110995.1">
    <property type="nucleotide sequence ID" value="NZ_CAWQZC010000029.1"/>
</dbReference>
<dbReference type="SUPFAM" id="SSF56601">
    <property type="entry name" value="beta-lactamase/transpeptidase-like"/>
    <property type="match status" value="1"/>
</dbReference>
<sequence length="429" mass="47760">MIIDFGLKSLVHVNRYLRLGDTIHLPKSLATVTTVNRDEEVEPTTVGMTQDGVDSIWQSVEEIYKTATHPAISLCFRRQGKIILSRSIGYANGHKPNKKADKNARLMQPEIPICYFSGSKAVTAFLIHLLNEDKLIDLHDTVSSHLPEFGLHGKQDISIHQVLSHRSGMSTLPSSLGINSLSDNDEVWQQLCAKELPENQAGKLAYHALSGGYILERIINKVTGMSIQEFLDLRVRKPMNMKYFSYGISKSKALHLADNYATGIKAMYPISYFIKRALGGSFDSIAEVSNTPIFQQAVIPSANLMGTAEEMGRFYQMLLNNGVWEGKQICKPMTVRRLIREYGSLEFDRTLMVPMRYSAGLMLGANPVGLWGQHSAQAFGHIGLINKLLWADPERDISVSLLNTGLPLVANNVPSLVNFMTSINKHCSR</sequence>
<evidence type="ECO:0000313" key="2">
    <source>
        <dbReference type="EMBL" id="SGY96217.1"/>
    </source>
</evidence>
<dbReference type="InterPro" id="IPR001466">
    <property type="entry name" value="Beta-lactam-related"/>
</dbReference>
<protein>
    <submittedName>
        <fullName evidence="2 3">Beta-lactamase</fullName>
    </submittedName>
</protein>
<evidence type="ECO:0000313" key="3">
    <source>
        <dbReference type="EMBL" id="SGZ08642.1"/>
    </source>
</evidence>
<reference evidence="2 4" key="1">
    <citation type="submission" date="2016-11" db="EMBL/GenBank/DDBJ databases">
        <authorList>
            <person name="Klemetsen T."/>
        </authorList>
    </citation>
    <scope>NUCLEOTIDE SEQUENCE [LARGE SCALE GENOMIC DNA]</scope>
    <source>
        <strain evidence="2">MT 2528</strain>
    </source>
</reference>
<dbReference type="OrthoDB" id="5705574at2"/>
<dbReference type="PANTHER" id="PTHR43319:SF3">
    <property type="entry name" value="BETA-LACTAMASE-RELATED DOMAIN-CONTAINING PROTEIN"/>
    <property type="match status" value="1"/>
</dbReference>
<dbReference type="PATRIC" id="fig|80854.5.peg.3083"/>
<organism evidence="3 5">
    <name type="scientific">Moritella viscosa</name>
    <dbReference type="NCBI Taxonomy" id="80854"/>
    <lineage>
        <taxon>Bacteria</taxon>
        <taxon>Pseudomonadati</taxon>
        <taxon>Pseudomonadota</taxon>
        <taxon>Gammaproteobacteria</taxon>
        <taxon>Alteromonadales</taxon>
        <taxon>Moritellaceae</taxon>
        <taxon>Moritella</taxon>
    </lineage>
</organism>
<dbReference type="Proteomes" id="UP000182660">
    <property type="component" value="Unassembled WGS sequence"/>
</dbReference>
<dbReference type="EMBL" id="FPLJ01000069">
    <property type="protein sequence ID" value="SGY96217.1"/>
    <property type="molecule type" value="Genomic_DNA"/>
</dbReference>
<dbReference type="Gene3D" id="3.40.710.10">
    <property type="entry name" value="DD-peptidase/beta-lactamase superfamily"/>
    <property type="match status" value="1"/>
</dbReference>
<dbReference type="EMBL" id="FPLD01000091">
    <property type="protein sequence ID" value="SGZ08642.1"/>
    <property type="molecule type" value="Genomic_DNA"/>
</dbReference>
<dbReference type="STRING" id="80854.MVIS_2907"/>
<dbReference type="InterPro" id="IPR012338">
    <property type="entry name" value="Beta-lactam/transpept-like"/>
</dbReference>
<feature type="domain" description="Beta-lactamase-related" evidence="1">
    <location>
        <begin position="66"/>
        <end position="406"/>
    </location>
</feature>
<dbReference type="InterPro" id="IPR052907">
    <property type="entry name" value="Beta-lactamase/esterase"/>
</dbReference>
<gene>
    <name evidence="2" type="ORF">MT2528_3157</name>
    <name evidence="3" type="ORF">NVI5450_3353</name>
</gene>
<dbReference type="PANTHER" id="PTHR43319">
    <property type="entry name" value="BETA-LACTAMASE-RELATED"/>
    <property type="match status" value="1"/>
</dbReference>
<reference evidence="3 5" key="2">
    <citation type="submission" date="2016-11" db="EMBL/GenBank/DDBJ databases">
        <authorList>
            <person name="Jaros S."/>
            <person name="Januszkiewicz K."/>
            <person name="Wedrychowicz H."/>
        </authorList>
    </citation>
    <scope>NUCLEOTIDE SEQUENCE [LARGE SCALE GENOMIC DNA]</scope>
    <source>
        <strain evidence="3">NVI 5450</strain>
    </source>
</reference>
<evidence type="ECO:0000313" key="5">
    <source>
        <dbReference type="Proteomes" id="UP000183794"/>
    </source>
</evidence>
<dbReference type="Proteomes" id="UP000183794">
    <property type="component" value="Unassembled WGS sequence"/>
</dbReference>
<accession>A0A090KAE5</accession>
<keyword evidence="4" id="KW-1185">Reference proteome</keyword>
<dbReference type="HOGENOM" id="CLU_035614_3_0_6"/>
<evidence type="ECO:0000259" key="1">
    <source>
        <dbReference type="Pfam" id="PF00144"/>
    </source>
</evidence>
<dbReference type="KEGG" id="mvs:MVIS_2907"/>
<proteinExistence type="predicted"/>
<evidence type="ECO:0000313" key="4">
    <source>
        <dbReference type="Proteomes" id="UP000182660"/>
    </source>
</evidence>